<comment type="caution">
    <text evidence="5">The sequence shown here is derived from an EMBL/GenBank/DDBJ whole genome shotgun (WGS) entry which is preliminary data.</text>
</comment>
<protein>
    <submittedName>
        <fullName evidence="5">ABC transporter ATP-binding protein</fullName>
    </submittedName>
</protein>
<keyword evidence="3 5" id="KW-0067">ATP-binding</keyword>
<dbReference type="PANTHER" id="PTHR42711">
    <property type="entry name" value="ABC TRANSPORTER ATP-BINDING PROTEIN"/>
    <property type="match status" value="1"/>
</dbReference>
<keyword evidence="6" id="KW-1185">Reference proteome</keyword>
<evidence type="ECO:0000256" key="1">
    <source>
        <dbReference type="ARBA" id="ARBA00022448"/>
    </source>
</evidence>
<dbReference type="InterPro" id="IPR050763">
    <property type="entry name" value="ABC_transporter_ATP-binding"/>
</dbReference>
<organism evidence="5 6">
    <name type="scientific">Dictyobacter halimunensis</name>
    <dbReference type="NCBI Taxonomy" id="3026934"/>
    <lineage>
        <taxon>Bacteria</taxon>
        <taxon>Bacillati</taxon>
        <taxon>Chloroflexota</taxon>
        <taxon>Ktedonobacteria</taxon>
        <taxon>Ktedonobacterales</taxon>
        <taxon>Dictyobacteraceae</taxon>
        <taxon>Dictyobacter</taxon>
    </lineage>
</organism>
<dbReference type="Pfam" id="PF00005">
    <property type="entry name" value="ABC_tran"/>
    <property type="match status" value="1"/>
</dbReference>
<dbReference type="InterPro" id="IPR003593">
    <property type="entry name" value="AAA+_ATPase"/>
</dbReference>
<dbReference type="Gene3D" id="3.40.50.300">
    <property type="entry name" value="P-loop containing nucleotide triphosphate hydrolases"/>
    <property type="match status" value="1"/>
</dbReference>
<dbReference type="EMBL" id="BSRI01000001">
    <property type="protein sequence ID" value="GLV54117.1"/>
    <property type="molecule type" value="Genomic_DNA"/>
</dbReference>
<feature type="domain" description="ABC transporter" evidence="4">
    <location>
        <begin position="4"/>
        <end position="257"/>
    </location>
</feature>
<keyword evidence="2" id="KW-0547">Nucleotide-binding</keyword>
<sequence length="346" mass="39422">MAIIEAHHLSKTFQQHRRFPGFWGAIRTLFTHEYITRQAVRDISFAVERGEAVGYVGPNGAGKSTTIKMLTGVLVPTSGTVLVNGRMPHKARQENARRIGVIFGQRSQLWWELPVIDSFDLHRHMYRIRHDQYAKNLAFFEELLCLKEFLHSPVRQLSLGQRMRAEIALALLHDPDILFLDEPTIGLDITAKDRIREFLQAVNREREVTIILTSHDLKDIEEICSRIVIINQGDLAYDGAVSDLKTRLGNQRTLTIEFSHDPGPITISGVTLLQDDGSRKQFQFDKAVLSTYEVLSALAEKYPVVDISLEDTDIEDIIRTLYNSMGEQALEREQLDTWTRGKAVTK</sequence>
<dbReference type="GO" id="GO:0005524">
    <property type="term" value="F:ATP binding"/>
    <property type="evidence" value="ECO:0007669"/>
    <property type="project" value="UniProtKB-KW"/>
</dbReference>
<evidence type="ECO:0000313" key="6">
    <source>
        <dbReference type="Proteomes" id="UP001344906"/>
    </source>
</evidence>
<evidence type="ECO:0000256" key="3">
    <source>
        <dbReference type="ARBA" id="ARBA00022840"/>
    </source>
</evidence>
<keyword evidence="1" id="KW-0813">Transport</keyword>
<accession>A0ABQ6FM81</accession>
<dbReference type="PANTHER" id="PTHR42711:SF1">
    <property type="entry name" value="ABC-TRANSPORT PROTEIN, ATP-BINDING COMPONENT"/>
    <property type="match status" value="1"/>
</dbReference>
<evidence type="ECO:0000313" key="5">
    <source>
        <dbReference type="EMBL" id="GLV54117.1"/>
    </source>
</evidence>
<name>A0ABQ6FM81_9CHLR</name>
<dbReference type="RefSeq" id="WP_338247825.1">
    <property type="nucleotide sequence ID" value="NZ_BSRI01000001.1"/>
</dbReference>
<dbReference type="Proteomes" id="UP001344906">
    <property type="component" value="Unassembled WGS sequence"/>
</dbReference>
<dbReference type="InterPro" id="IPR027417">
    <property type="entry name" value="P-loop_NTPase"/>
</dbReference>
<evidence type="ECO:0000259" key="4">
    <source>
        <dbReference type="PROSITE" id="PS50893"/>
    </source>
</evidence>
<gene>
    <name evidence="5" type="ORF">KDH_09660</name>
</gene>
<dbReference type="PROSITE" id="PS50893">
    <property type="entry name" value="ABC_TRANSPORTER_2"/>
    <property type="match status" value="1"/>
</dbReference>
<dbReference type="SUPFAM" id="SSF52540">
    <property type="entry name" value="P-loop containing nucleoside triphosphate hydrolases"/>
    <property type="match status" value="1"/>
</dbReference>
<reference evidence="5 6" key="1">
    <citation type="submission" date="2023-02" db="EMBL/GenBank/DDBJ databases">
        <title>Dictyobacter halimunensis sp. nov., a new member of the class Ktedonobacteria from forest soil in a geothermal area.</title>
        <authorList>
            <person name="Rachmania M.K."/>
            <person name="Ningsih F."/>
            <person name="Sakai Y."/>
            <person name="Yabe S."/>
            <person name="Yokota A."/>
            <person name="Sjamsuridzal W."/>
        </authorList>
    </citation>
    <scope>NUCLEOTIDE SEQUENCE [LARGE SCALE GENOMIC DNA]</scope>
    <source>
        <strain evidence="5 6">S3.2.2.5</strain>
    </source>
</reference>
<dbReference type="PROSITE" id="PS00211">
    <property type="entry name" value="ABC_TRANSPORTER_1"/>
    <property type="match status" value="1"/>
</dbReference>
<dbReference type="SMART" id="SM00382">
    <property type="entry name" value="AAA"/>
    <property type="match status" value="1"/>
</dbReference>
<proteinExistence type="predicted"/>
<dbReference type="InterPro" id="IPR017871">
    <property type="entry name" value="ABC_transporter-like_CS"/>
</dbReference>
<dbReference type="InterPro" id="IPR003439">
    <property type="entry name" value="ABC_transporter-like_ATP-bd"/>
</dbReference>
<evidence type="ECO:0000256" key="2">
    <source>
        <dbReference type="ARBA" id="ARBA00022741"/>
    </source>
</evidence>